<dbReference type="Pfam" id="PF07715">
    <property type="entry name" value="Plug"/>
    <property type="match status" value="1"/>
</dbReference>
<feature type="domain" description="TonB-dependent receptor-like beta-barrel" evidence="10">
    <location>
        <begin position="494"/>
        <end position="885"/>
    </location>
</feature>
<comment type="similarity">
    <text evidence="8 9">Belongs to the TonB-dependent receptor family.</text>
</comment>
<evidence type="ECO:0000256" key="4">
    <source>
        <dbReference type="ARBA" id="ARBA00022692"/>
    </source>
</evidence>
<dbReference type="FunFam" id="2.170.130.10:FF:000008">
    <property type="entry name" value="SusC/RagA family TonB-linked outer membrane protein"/>
    <property type="match status" value="1"/>
</dbReference>
<dbReference type="InterPro" id="IPR008969">
    <property type="entry name" value="CarboxyPept-like_regulatory"/>
</dbReference>
<dbReference type="Gene3D" id="2.60.40.1120">
    <property type="entry name" value="Carboxypeptidase-like, regulatory domain"/>
    <property type="match status" value="1"/>
</dbReference>
<dbReference type="InterPro" id="IPR012910">
    <property type="entry name" value="Plug_dom"/>
</dbReference>
<dbReference type="Pfam" id="PF00593">
    <property type="entry name" value="TonB_dep_Rec_b-barrel"/>
    <property type="match status" value="1"/>
</dbReference>
<name>A0A1T5H802_9BACT</name>
<proteinExistence type="inferred from homology"/>
<evidence type="ECO:0000256" key="8">
    <source>
        <dbReference type="PROSITE-ProRule" id="PRU01360"/>
    </source>
</evidence>
<organism evidence="12 13">
    <name type="scientific">Dyadobacter psychrophilus</name>
    <dbReference type="NCBI Taxonomy" id="651661"/>
    <lineage>
        <taxon>Bacteria</taxon>
        <taxon>Pseudomonadati</taxon>
        <taxon>Bacteroidota</taxon>
        <taxon>Cytophagia</taxon>
        <taxon>Cytophagales</taxon>
        <taxon>Spirosomataceae</taxon>
        <taxon>Dyadobacter</taxon>
    </lineage>
</organism>
<reference evidence="13" key="1">
    <citation type="submission" date="2017-02" db="EMBL/GenBank/DDBJ databases">
        <authorList>
            <person name="Varghese N."/>
            <person name="Submissions S."/>
        </authorList>
    </citation>
    <scope>NUCLEOTIDE SEQUENCE [LARGE SCALE GENOMIC DNA]</scope>
    <source>
        <strain evidence="13">DSM 22270</strain>
    </source>
</reference>
<comment type="subcellular location">
    <subcellularLocation>
        <location evidence="1 8">Cell outer membrane</location>
        <topology evidence="1 8">Multi-pass membrane protein</topology>
    </subcellularLocation>
</comment>
<evidence type="ECO:0000256" key="2">
    <source>
        <dbReference type="ARBA" id="ARBA00022448"/>
    </source>
</evidence>
<keyword evidence="3 8" id="KW-1134">Transmembrane beta strand</keyword>
<dbReference type="Pfam" id="PF13715">
    <property type="entry name" value="CarbopepD_reg_2"/>
    <property type="match status" value="1"/>
</dbReference>
<evidence type="ECO:0000256" key="7">
    <source>
        <dbReference type="ARBA" id="ARBA00023237"/>
    </source>
</evidence>
<dbReference type="InterPro" id="IPR036942">
    <property type="entry name" value="Beta-barrel_TonB_sf"/>
</dbReference>
<dbReference type="Gene3D" id="2.40.170.20">
    <property type="entry name" value="TonB-dependent receptor, beta-barrel domain"/>
    <property type="match status" value="1"/>
</dbReference>
<evidence type="ECO:0000313" key="12">
    <source>
        <dbReference type="EMBL" id="SKC16719.1"/>
    </source>
</evidence>
<dbReference type="SUPFAM" id="SSF49464">
    <property type="entry name" value="Carboxypeptidase regulatory domain-like"/>
    <property type="match status" value="1"/>
</dbReference>
<dbReference type="NCBIfam" id="TIGR04056">
    <property type="entry name" value="OMP_RagA_SusC"/>
    <property type="match status" value="1"/>
</dbReference>
<dbReference type="EMBL" id="FUZA01000009">
    <property type="protein sequence ID" value="SKC16719.1"/>
    <property type="molecule type" value="Genomic_DNA"/>
</dbReference>
<keyword evidence="2 8" id="KW-0813">Transport</keyword>
<evidence type="ECO:0000256" key="3">
    <source>
        <dbReference type="ARBA" id="ARBA00022452"/>
    </source>
</evidence>
<feature type="domain" description="TonB-dependent receptor plug" evidence="11">
    <location>
        <begin position="234"/>
        <end position="339"/>
    </location>
</feature>
<gene>
    <name evidence="12" type="ORF">SAMN05660293_05032</name>
</gene>
<keyword evidence="7 8" id="KW-0998">Cell outer membrane</keyword>
<keyword evidence="6 8" id="KW-0472">Membrane</keyword>
<accession>A0A1T5H802</accession>
<evidence type="ECO:0000313" key="13">
    <source>
        <dbReference type="Proteomes" id="UP000190897"/>
    </source>
</evidence>
<dbReference type="PROSITE" id="PS52016">
    <property type="entry name" value="TONB_DEPENDENT_REC_3"/>
    <property type="match status" value="1"/>
</dbReference>
<dbReference type="InterPro" id="IPR023996">
    <property type="entry name" value="TonB-dep_OMP_SusC/RagA"/>
</dbReference>
<protein>
    <submittedName>
        <fullName evidence="12">TonB-linked outer membrane protein, SusC/RagA family</fullName>
    </submittedName>
</protein>
<evidence type="ECO:0000256" key="5">
    <source>
        <dbReference type="ARBA" id="ARBA00023077"/>
    </source>
</evidence>
<dbReference type="SUPFAM" id="SSF56935">
    <property type="entry name" value="Porins"/>
    <property type="match status" value="1"/>
</dbReference>
<dbReference type="InterPro" id="IPR039426">
    <property type="entry name" value="TonB-dep_rcpt-like"/>
</dbReference>
<dbReference type="InterPro" id="IPR000531">
    <property type="entry name" value="Beta-barrel_TonB"/>
</dbReference>
<sequence length="1128" mass="123913">MKIPVQFNRKLLVLMRISLVQLVIALLFMGTATAVDVRAQELLSKKITLQAQEQEVKKVLSLIEKQAGVRFIFSSKLIQSGRKVSIQQSNQELSKVLNDFLVPLGLTYEVSGKNIVIRPSETKSATDNAEASIKPDLIRSTEITIKGKITDSETKEPLPGVNILIKGTQSGTSTDATGSYTLSVPDANTVLVLSFVGYEPQEIRVGNRTEIDITLKTDQKSLEEVLVVGYGTVKKSDVTGSVSSVKSQELTAYPALGTVQALQGRAAGVQIQSNNGEPGSNFKVRIRGGTSINASSDPIYVVDGFVGGAIPPPEDIESIEILKDASATAIYGSRGANGVIMVTTKKGQSGKPRIEFNTSFSTQREINRLDLLNASQFLDYVKEARPNVVSQGADTDWQDLIFRKGAIQNHQVSVAGGSDAVKYYVSGAYYDQKGVILNSDYNRFSITSNIDIQAAKRLKLGLNLFAQRVSRNQARTQEGSSGLTPGVTSSAFKFEPDQPIVGANGRFTVARLNDPIDNPYAIATQLQNESLNDRVQGNFYAEYSIWDDLKFRITLGATTNSGRTGEFTPTTLNDGRNVGGSASVRGTKSTLLLNENYLTYTKKIGTNHDISAMLGYSYQTSSSENWGGTGQSFITDAVSYWNLGGASVWQSPNSGLTEWQLASYYARLTYGLLDRYLFTANIRQDGSSNFSKNHKWATFPSGAFAWKLSSEPFMQNVTAISQWKWRVSYGLTGNQAIEPYQTMSRFSNVYTIINGVPVNAVRPTTVANDDLTWETTHQLNIGTDFSVLNNRLNITADYYRRVTKDLLFSVQLPQYSGYSNQLKNIGSVENKGFELTVNTRNLVGEFKWNTDINFSLNRNKVLSLPNGTDILYASGPGHLVGLGQTQILREGQPVGSFYGWIYDGVYQEGDSFIPGGGFETAAGGEKFRDIDGKKDANGQLTGEPDGMLNSDDRTIIGNPHPKFIWGLTNDFSWKGIDLNVFFQASQGNDMLNYTLMELNLLSGINNATTEALNRWTPTNTNTNVPKAMAGRTRRVSTRWVEDGSFVRLKNISLGYNIPKPVLDKLHISKLRIYASAQNILTFTKYKGFDPEVNYSSDDNSTNSNRNLGLDYGSYPNAKSYTIGLNVGF</sequence>
<dbReference type="STRING" id="651661.SAMN05660293_05032"/>
<keyword evidence="13" id="KW-1185">Reference proteome</keyword>
<dbReference type="NCBIfam" id="TIGR04057">
    <property type="entry name" value="SusC_RagA_signa"/>
    <property type="match status" value="1"/>
</dbReference>
<keyword evidence="4 8" id="KW-0812">Transmembrane</keyword>
<dbReference type="GO" id="GO:0009279">
    <property type="term" value="C:cell outer membrane"/>
    <property type="evidence" value="ECO:0007669"/>
    <property type="project" value="UniProtKB-SubCell"/>
</dbReference>
<dbReference type="AlphaFoldDB" id="A0A1T5H802"/>
<dbReference type="Proteomes" id="UP000190897">
    <property type="component" value="Unassembled WGS sequence"/>
</dbReference>
<keyword evidence="5 9" id="KW-0798">TonB box</keyword>
<evidence type="ECO:0000259" key="10">
    <source>
        <dbReference type="Pfam" id="PF00593"/>
    </source>
</evidence>
<evidence type="ECO:0000259" key="11">
    <source>
        <dbReference type="Pfam" id="PF07715"/>
    </source>
</evidence>
<evidence type="ECO:0000256" key="1">
    <source>
        <dbReference type="ARBA" id="ARBA00004571"/>
    </source>
</evidence>
<evidence type="ECO:0000256" key="6">
    <source>
        <dbReference type="ARBA" id="ARBA00023136"/>
    </source>
</evidence>
<dbReference type="InterPro" id="IPR037066">
    <property type="entry name" value="Plug_dom_sf"/>
</dbReference>
<evidence type="ECO:0000256" key="9">
    <source>
        <dbReference type="RuleBase" id="RU003357"/>
    </source>
</evidence>
<dbReference type="Gene3D" id="2.170.130.10">
    <property type="entry name" value="TonB-dependent receptor, plug domain"/>
    <property type="match status" value="1"/>
</dbReference>
<dbReference type="InterPro" id="IPR023997">
    <property type="entry name" value="TonB-dep_OMP_SusC/RagA_CS"/>
</dbReference>